<dbReference type="Proteomes" id="UP000078348">
    <property type="component" value="Unassembled WGS sequence"/>
</dbReference>
<dbReference type="InterPro" id="IPR017455">
    <property type="entry name" value="Znf_FYVE-rel"/>
</dbReference>
<dbReference type="AlphaFoldDB" id="A0A196SJU5"/>
<proteinExistence type="predicted"/>
<dbReference type="GO" id="GO:0005764">
    <property type="term" value="C:lysosome"/>
    <property type="evidence" value="ECO:0007669"/>
    <property type="project" value="TreeGrafter"/>
</dbReference>
<dbReference type="PANTHER" id="PTHR46753:SF2">
    <property type="entry name" value="FYVE AND COILED-COIL DOMAIN-CONTAINING PROTEIN 1"/>
    <property type="match status" value="1"/>
</dbReference>
<keyword evidence="5" id="KW-0175">Coiled coil</keyword>
<dbReference type="GO" id="GO:0005770">
    <property type="term" value="C:late endosome"/>
    <property type="evidence" value="ECO:0007669"/>
    <property type="project" value="TreeGrafter"/>
</dbReference>
<dbReference type="CDD" id="cd15730">
    <property type="entry name" value="FYVE_EEA1"/>
    <property type="match status" value="1"/>
</dbReference>
<feature type="coiled-coil region" evidence="5">
    <location>
        <begin position="126"/>
        <end position="183"/>
    </location>
</feature>
<feature type="region of interest" description="Disordered" evidence="6">
    <location>
        <begin position="204"/>
        <end position="223"/>
    </location>
</feature>
<keyword evidence="3" id="KW-0862">Zinc</keyword>
<dbReference type="Pfam" id="PF01363">
    <property type="entry name" value="FYVE"/>
    <property type="match status" value="1"/>
</dbReference>
<sequence>MTHSVGSDVYIPKDLEQALDTFYKKVNPDKETNIPAILKKYAGKEYVLFNKLLKIEKIISQKDEEIKHYQHQLDENCQRLEELELTLDAERKETVTKMASLQDHIAELSSSRDVIQSSYDKQSLEVEKLHSTLESKEEMIHQLQEELAAKSSAVEAEQNHAEMQALQEQLSAAKKAKTELAVRVLEREKEVKALKAELAAAKKPEGEKDDEEMKKECENAKREKEEIKKECESVKKECEEMKKECEEMKREKEEMKKECENVKREKDEMQKEKEEASQKLAAKKKLYDSLAAAEIQTLKKAVEEVTKERDALDQSNSELTLERTRLQHELEKSREQARESPEEAALSEHLKEVMQRNEALEVQSIAQQKQAEQQQAQFAAQLADKQRALEALSEQNGALNEKVAALAAEVAGGEESRTAQGAELEKMKAALAAAAAETAGVRAEMGEKEKILAETTEEHIMLQGVMKSVQEELKQFKEEQAALQARYEQVLKSNEDLARENESLKRDMKETKEQLADDLIKRLQTENEEKRVTVPTVSTQVDAAAFTLRSFLEFSESILSEGVLSTVDLEKQIDEENLKQIQGLLLDRVVTILGLISNGVMKGEWKKDDDISSCHNCHSQFSFINRKHHCRRCGNAFCSKCSNKFVTFPGMEQPERVCDDCFIVFDRLRGYISNSAN</sequence>
<keyword evidence="2 4" id="KW-0863">Zinc-finger</keyword>
<feature type="domain" description="FYVE-type" evidence="7">
    <location>
        <begin position="608"/>
        <end position="666"/>
    </location>
</feature>
<protein>
    <submittedName>
        <fullName evidence="8">Early endosome antigen 1</fullName>
    </submittedName>
</protein>
<organism evidence="8 9">
    <name type="scientific">Blastocystis sp. subtype 1 (strain ATCC 50177 / NandII)</name>
    <dbReference type="NCBI Taxonomy" id="478820"/>
    <lineage>
        <taxon>Eukaryota</taxon>
        <taxon>Sar</taxon>
        <taxon>Stramenopiles</taxon>
        <taxon>Bigyra</taxon>
        <taxon>Opalozoa</taxon>
        <taxon>Opalinata</taxon>
        <taxon>Blastocystidae</taxon>
        <taxon>Blastocystis</taxon>
    </lineage>
</organism>
<dbReference type="PROSITE" id="PS50178">
    <property type="entry name" value="ZF_FYVE"/>
    <property type="match status" value="1"/>
</dbReference>
<accession>A0A196SJU5</accession>
<evidence type="ECO:0000256" key="5">
    <source>
        <dbReference type="SAM" id="Coils"/>
    </source>
</evidence>
<gene>
    <name evidence="8" type="ORF">AV274_2137</name>
</gene>
<feature type="coiled-coil region" evidence="5">
    <location>
        <begin position="66"/>
        <end position="93"/>
    </location>
</feature>
<feature type="region of interest" description="Disordered" evidence="6">
    <location>
        <begin position="307"/>
        <end position="349"/>
    </location>
</feature>
<dbReference type="EMBL" id="LXWW01000096">
    <property type="protein sequence ID" value="OAO16194.1"/>
    <property type="molecule type" value="Genomic_DNA"/>
</dbReference>
<dbReference type="PANTHER" id="PTHR46753">
    <property type="entry name" value="FYVE AND COILED-COIL DOMAIN-CONTAINING PROTEIN 1"/>
    <property type="match status" value="1"/>
</dbReference>
<dbReference type="SMART" id="SM00064">
    <property type="entry name" value="FYVE"/>
    <property type="match status" value="1"/>
</dbReference>
<feature type="coiled-coil region" evidence="5">
    <location>
        <begin position="466"/>
        <end position="529"/>
    </location>
</feature>
<keyword evidence="9" id="KW-1185">Reference proteome</keyword>
<dbReference type="STRING" id="478820.A0A196SJU5"/>
<evidence type="ECO:0000313" key="9">
    <source>
        <dbReference type="Proteomes" id="UP000078348"/>
    </source>
</evidence>
<dbReference type="SUPFAM" id="SSF57903">
    <property type="entry name" value="FYVE/PHD zinc finger"/>
    <property type="match status" value="1"/>
</dbReference>
<dbReference type="GO" id="GO:1901098">
    <property type="term" value="P:positive regulation of autophagosome maturation"/>
    <property type="evidence" value="ECO:0007669"/>
    <property type="project" value="TreeGrafter"/>
</dbReference>
<dbReference type="InterPro" id="IPR000306">
    <property type="entry name" value="Znf_FYVE"/>
</dbReference>
<dbReference type="OrthoDB" id="660555at2759"/>
<name>A0A196SJU5_BLAHN</name>
<dbReference type="GO" id="GO:0072383">
    <property type="term" value="P:plus-end-directed vesicle transport along microtubule"/>
    <property type="evidence" value="ECO:0007669"/>
    <property type="project" value="TreeGrafter"/>
</dbReference>
<evidence type="ECO:0000256" key="6">
    <source>
        <dbReference type="SAM" id="MobiDB-lite"/>
    </source>
</evidence>
<evidence type="ECO:0000259" key="7">
    <source>
        <dbReference type="PROSITE" id="PS50178"/>
    </source>
</evidence>
<dbReference type="GO" id="GO:0008270">
    <property type="term" value="F:zinc ion binding"/>
    <property type="evidence" value="ECO:0007669"/>
    <property type="project" value="UniProtKB-KW"/>
</dbReference>
<evidence type="ECO:0000256" key="3">
    <source>
        <dbReference type="ARBA" id="ARBA00022833"/>
    </source>
</evidence>
<dbReference type="GO" id="GO:0005776">
    <property type="term" value="C:autophagosome"/>
    <property type="evidence" value="ECO:0007669"/>
    <property type="project" value="TreeGrafter"/>
</dbReference>
<keyword evidence="1" id="KW-0479">Metal-binding</keyword>
<evidence type="ECO:0000256" key="2">
    <source>
        <dbReference type="ARBA" id="ARBA00022771"/>
    </source>
</evidence>
<evidence type="ECO:0000313" key="8">
    <source>
        <dbReference type="EMBL" id="OAO16194.1"/>
    </source>
</evidence>
<evidence type="ECO:0000256" key="4">
    <source>
        <dbReference type="PROSITE-ProRule" id="PRU00091"/>
    </source>
</evidence>
<dbReference type="Gene3D" id="3.30.40.10">
    <property type="entry name" value="Zinc/RING finger domain, C3HC4 (zinc finger)"/>
    <property type="match status" value="1"/>
</dbReference>
<dbReference type="InterPro" id="IPR011011">
    <property type="entry name" value="Znf_FYVE_PHD"/>
</dbReference>
<feature type="region of interest" description="Disordered" evidence="6">
    <location>
        <begin position="246"/>
        <end position="276"/>
    </location>
</feature>
<evidence type="ECO:0000256" key="1">
    <source>
        <dbReference type="ARBA" id="ARBA00022723"/>
    </source>
</evidence>
<dbReference type="InterPro" id="IPR013083">
    <property type="entry name" value="Znf_RING/FYVE/PHD"/>
</dbReference>
<comment type="caution">
    <text evidence="8">The sequence shown here is derived from an EMBL/GenBank/DDBJ whole genome shotgun (WGS) entry which is preliminary data.</text>
</comment>
<reference evidence="8 9" key="1">
    <citation type="submission" date="2016-05" db="EMBL/GenBank/DDBJ databases">
        <title>Nuclear genome of Blastocystis sp. subtype 1 NandII.</title>
        <authorList>
            <person name="Gentekaki E."/>
            <person name="Curtis B."/>
            <person name="Stairs C."/>
            <person name="Eme L."/>
            <person name="Herman E."/>
            <person name="Klimes V."/>
            <person name="Arias M.C."/>
            <person name="Elias M."/>
            <person name="Hilliou F."/>
            <person name="Klute M."/>
            <person name="Malik S.-B."/>
            <person name="Pightling A."/>
            <person name="Rachubinski R."/>
            <person name="Salas D."/>
            <person name="Schlacht A."/>
            <person name="Suga H."/>
            <person name="Archibald J."/>
            <person name="Ball S.G."/>
            <person name="Clark G."/>
            <person name="Dacks J."/>
            <person name="Van Der Giezen M."/>
            <person name="Tsaousis A."/>
            <person name="Roger A."/>
        </authorList>
    </citation>
    <scope>NUCLEOTIDE SEQUENCE [LARGE SCALE GENOMIC DNA]</scope>
    <source>
        <strain evidence="9">ATCC 50177 / NandII</strain>
    </source>
</reference>
<feature type="compositionally biased region" description="Basic and acidic residues" evidence="6">
    <location>
        <begin position="320"/>
        <end position="349"/>
    </location>
</feature>